<comment type="caution">
    <text evidence="1">The sequence shown here is derived from an EMBL/GenBank/DDBJ whole genome shotgun (WGS) entry which is preliminary data.</text>
</comment>
<reference evidence="1 2" key="1">
    <citation type="journal article" date="2019" name="Int. J. Syst. Evol. Microbiol.">
        <title>The Global Catalogue of Microorganisms (GCM) 10K type strain sequencing project: providing services to taxonomists for standard genome sequencing and annotation.</title>
        <authorList>
            <consortium name="The Broad Institute Genomics Platform"/>
            <consortium name="The Broad Institute Genome Sequencing Center for Infectious Disease"/>
            <person name="Wu L."/>
            <person name="Ma J."/>
        </authorList>
    </citation>
    <scope>NUCLEOTIDE SEQUENCE [LARGE SCALE GENOMIC DNA]</scope>
    <source>
        <strain evidence="1 2">JCM 6924</strain>
    </source>
</reference>
<proteinExistence type="predicted"/>
<evidence type="ECO:0000313" key="1">
    <source>
        <dbReference type="EMBL" id="GAA2532093.1"/>
    </source>
</evidence>
<keyword evidence="2" id="KW-1185">Reference proteome</keyword>
<dbReference type="RefSeq" id="WP_344536868.1">
    <property type="nucleotide sequence ID" value="NZ_BAAATM010000009.1"/>
</dbReference>
<dbReference type="EMBL" id="BAAATM010000009">
    <property type="protein sequence ID" value="GAA2532093.1"/>
    <property type="molecule type" value="Genomic_DNA"/>
</dbReference>
<protein>
    <submittedName>
        <fullName evidence="1">Uncharacterized protein</fullName>
    </submittedName>
</protein>
<dbReference type="Proteomes" id="UP001501095">
    <property type="component" value="Unassembled WGS sequence"/>
</dbReference>
<evidence type="ECO:0000313" key="2">
    <source>
        <dbReference type="Proteomes" id="UP001501095"/>
    </source>
</evidence>
<organism evidence="1 2">
    <name type="scientific">Streptomyces levis</name>
    <dbReference type="NCBI Taxonomy" id="285566"/>
    <lineage>
        <taxon>Bacteria</taxon>
        <taxon>Bacillati</taxon>
        <taxon>Actinomycetota</taxon>
        <taxon>Actinomycetes</taxon>
        <taxon>Kitasatosporales</taxon>
        <taxon>Streptomycetaceae</taxon>
        <taxon>Streptomyces</taxon>
    </lineage>
</organism>
<name>A0ABN3NVL8_9ACTN</name>
<gene>
    <name evidence="1" type="ORF">GCM10010423_29660</name>
</gene>
<sequence length="116" mass="12387">MLLPHDAMRWALSQLGFGHGTMTLRDTICRSDALIVATTHALLDAGRSSAAETYVHSAAAFLAVHVLARYAATSVAVDELTPRMLSVFRDAMGGTPPCGNSPPWLVSAKPVWCSSY</sequence>
<accession>A0ABN3NVL8</accession>